<keyword evidence="1" id="KW-0472">Membrane</keyword>
<proteinExistence type="predicted"/>
<gene>
    <name evidence="2" type="ORF">GCM10008025_00440</name>
</gene>
<keyword evidence="1" id="KW-1133">Transmembrane helix</keyword>
<evidence type="ECO:0000313" key="2">
    <source>
        <dbReference type="EMBL" id="GGA60339.1"/>
    </source>
</evidence>
<accession>A0A916RK44</accession>
<dbReference type="AlphaFoldDB" id="A0A916RK44"/>
<feature type="transmembrane region" description="Helical" evidence="1">
    <location>
        <begin position="7"/>
        <end position="27"/>
    </location>
</feature>
<reference evidence="2" key="1">
    <citation type="journal article" date="2014" name="Int. J. Syst. Evol. Microbiol.">
        <title>Complete genome sequence of Corynebacterium casei LMG S-19264T (=DSM 44701T), isolated from a smear-ripened cheese.</title>
        <authorList>
            <consortium name="US DOE Joint Genome Institute (JGI-PGF)"/>
            <person name="Walter F."/>
            <person name="Albersmeier A."/>
            <person name="Kalinowski J."/>
            <person name="Ruckert C."/>
        </authorList>
    </citation>
    <scope>NUCLEOTIDE SEQUENCE</scope>
    <source>
        <strain evidence="2">CGMCC 1.12408</strain>
    </source>
</reference>
<keyword evidence="3" id="KW-1185">Reference proteome</keyword>
<evidence type="ECO:0000313" key="3">
    <source>
        <dbReference type="Proteomes" id="UP000613512"/>
    </source>
</evidence>
<dbReference type="Proteomes" id="UP000613512">
    <property type="component" value="Unassembled WGS sequence"/>
</dbReference>
<keyword evidence="1" id="KW-0812">Transmembrane</keyword>
<organism evidence="2 3">
    <name type="scientific">Ornithinibacillus halotolerans</name>
    <dbReference type="NCBI Taxonomy" id="1274357"/>
    <lineage>
        <taxon>Bacteria</taxon>
        <taxon>Bacillati</taxon>
        <taxon>Bacillota</taxon>
        <taxon>Bacilli</taxon>
        <taxon>Bacillales</taxon>
        <taxon>Bacillaceae</taxon>
        <taxon>Ornithinibacillus</taxon>
    </lineage>
</organism>
<sequence>MKNSKRLSLSIAIIVTIFILTVGVVLINQIHKNHQANQLIIEKCFENFDELTEVTVTKDGLWSPVKCEKKE</sequence>
<reference evidence="2" key="2">
    <citation type="submission" date="2020-09" db="EMBL/GenBank/DDBJ databases">
        <authorList>
            <person name="Sun Q."/>
            <person name="Zhou Y."/>
        </authorList>
    </citation>
    <scope>NUCLEOTIDE SEQUENCE</scope>
    <source>
        <strain evidence="2">CGMCC 1.12408</strain>
    </source>
</reference>
<dbReference type="RefSeq" id="WP_188382669.1">
    <property type="nucleotide sequence ID" value="NZ_BMEY01000001.1"/>
</dbReference>
<protein>
    <submittedName>
        <fullName evidence="2">Uncharacterized protein</fullName>
    </submittedName>
</protein>
<evidence type="ECO:0000256" key="1">
    <source>
        <dbReference type="SAM" id="Phobius"/>
    </source>
</evidence>
<dbReference type="EMBL" id="BMEY01000001">
    <property type="protein sequence ID" value="GGA60339.1"/>
    <property type="molecule type" value="Genomic_DNA"/>
</dbReference>
<comment type="caution">
    <text evidence="2">The sequence shown here is derived from an EMBL/GenBank/DDBJ whole genome shotgun (WGS) entry which is preliminary data.</text>
</comment>
<name>A0A916RK44_9BACI</name>